<dbReference type="OrthoDB" id="2624238at2"/>
<dbReference type="RefSeq" id="WP_148455617.1">
    <property type="nucleotide sequence ID" value="NZ_VSDO01000004.1"/>
</dbReference>
<sequence length="148" mass="16766">MNVELIQNASHLLRGELSPEAGIELDLPIADIQPYALLLEQSDMPALRRQRLLSIYIAIKLALQRHGECEGTGGGEALVRKVLDGDYLYSLYVQLCLKWSEIDLLAKLAPVIKQIQIQRAEGRAEDDRLLTSLEQYVQLENHHIRRAI</sequence>
<evidence type="ECO:0000313" key="2">
    <source>
        <dbReference type="Proteomes" id="UP000325218"/>
    </source>
</evidence>
<accession>A0A5D0CS44</accession>
<dbReference type="EMBL" id="VSDO01000004">
    <property type="protein sequence ID" value="TYA11607.1"/>
    <property type="molecule type" value="Genomic_DNA"/>
</dbReference>
<name>A0A5D0CS44_9BACL</name>
<organism evidence="1 2">
    <name type="scientific">Paenibacillus faecis</name>
    <dbReference type="NCBI Taxonomy" id="862114"/>
    <lineage>
        <taxon>Bacteria</taxon>
        <taxon>Bacillati</taxon>
        <taxon>Bacillota</taxon>
        <taxon>Bacilli</taxon>
        <taxon>Bacillales</taxon>
        <taxon>Paenibacillaceae</taxon>
        <taxon>Paenibacillus</taxon>
    </lineage>
</organism>
<protein>
    <submittedName>
        <fullName evidence="1">Uncharacterized protein</fullName>
    </submittedName>
</protein>
<dbReference type="Proteomes" id="UP000325218">
    <property type="component" value="Unassembled WGS sequence"/>
</dbReference>
<dbReference type="AlphaFoldDB" id="A0A5D0CS44"/>
<evidence type="ECO:0000313" key="1">
    <source>
        <dbReference type="EMBL" id="TYA11607.1"/>
    </source>
</evidence>
<reference evidence="1 2" key="1">
    <citation type="submission" date="2019-08" db="EMBL/GenBank/DDBJ databases">
        <title>Genome sequencing of Paenibacillus faecis DSM 23593(T).</title>
        <authorList>
            <person name="Kook J.-K."/>
            <person name="Park S.-N."/>
            <person name="Lim Y.K."/>
        </authorList>
    </citation>
    <scope>NUCLEOTIDE SEQUENCE [LARGE SCALE GENOMIC DNA]</scope>
    <source>
        <strain evidence="1 2">DSM 23593</strain>
    </source>
</reference>
<keyword evidence="2" id="KW-1185">Reference proteome</keyword>
<proteinExistence type="predicted"/>
<comment type="caution">
    <text evidence="1">The sequence shown here is derived from an EMBL/GenBank/DDBJ whole genome shotgun (WGS) entry which is preliminary data.</text>
</comment>
<gene>
    <name evidence="1" type="ORF">FRY98_21020</name>
</gene>